<proteinExistence type="predicted"/>
<dbReference type="PANTHER" id="PTHR45138:SF9">
    <property type="entry name" value="DIGUANYLATE CYCLASE DGCM-RELATED"/>
    <property type="match status" value="1"/>
</dbReference>
<evidence type="ECO:0000259" key="2">
    <source>
        <dbReference type="PROSITE" id="PS50887"/>
    </source>
</evidence>
<organism evidence="4">
    <name type="scientific">mine drainage metagenome</name>
    <dbReference type="NCBI Taxonomy" id="410659"/>
    <lineage>
        <taxon>unclassified sequences</taxon>
        <taxon>metagenomes</taxon>
        <taxon>ecological metagenomes</taxon>
    </lineage>
</organism>
<dbReference type="GO" id="GO:0005886">
    <property type="term" value="C:plasma membrane"/>
    <property type="evidence" value="ECO:0007669"/>
    <property type="project" value="TreeGrafter"/>
</dbReference>
<dbReference type="GO" id="GO:0043709">
    <property type="term" value="P:cell adhesion involved in single-species biofilm formation"/>
    <property type="evidence" value="ECO:0007669"/>
    <property type="project" value="TreeGrafter"/>
</dbReference>
<reference evidence="4" key="1">
    <citation type="submission" date="2009-10" db="EMBL/GenBank/DDBJ databases">
        <title>Diversity of trophic interactions inside an arsenic-rich microbial ecosystem.</title>
        <authorList>
            <person name="Bertin P.N."/>
            <person name="Heinrich-Salmeron A."/>
            <person name="Pelletier E."/>
            <person name="Goulhen-Chollet F."/>
            <person name="Arsene-Ploetze F."/>
            <person name="Gallien S."/>
            <person name="Calteau A."/>
            <person name="Vallenet D."/>
            <person name="Casiot C."/>
            <person name="Chane-Woon-Ming B."/>
            <person name="Giloteaux L."/>
            <person name="Barakat M."/>
            <person name="Bonnefoy V."/>
            <person name="Bruneel O."/>
            <person name="Chandler M."/>
            <person name="Cleiss J."/>
            <person name="Duran R."/>
            <person name="Elbaz-Poulichet F."/>
            <person name="Fonknechten N."/>
            <person name="Lauga B."/>
            <person name="Mornico D."/>
            <person name="Ortet P."/>
            <person name="Schaeffer C."/>
            <person name="Siguier P."/>
            <person name="Alexander Thil Smith A."/>
            <person name="Van Dorsselaer A."/>
            <person name="Weissenbach J."/>
            <person name="Medigue C."/>
            <person name="Le Paslier D."/>
        </authorList>
    </citation>
    <scope>NUCLEOTIDE SEQUENCE</scope>
</reference>
<dbReference type="InterPro" id="IPR043128">
    <property type="entry name" value="Rev_trsase/Diguanyl_cyclase"/>
</dbReference>
<gene>
    <name evidence="4" type="ORF">CARN2_0566</name>
</gene>
<dbReference type="InterPro" id="IPR000160">
    <property type="entry name" value="GGDEF_dom"/>
</dbReference>
<dbReference type="Pfam" id="PF08668">
    <property type="entry name" value="HDOD"/>
    <property type="match status" value="1"/>
</dbReference>
<dbReference type="InterPro" id="IPR011006">
    <property type="entry name" value="CheY-like_superfamily"/>
</dbReference>
<dbReference type="GO" id="GO:1902201">
    <property type="term" value="P:negative regulation of bacterial-type flagellum-dependent cell motility"/>
    <property type="evidence" value="ECO:0007669"/>
    <property type="project" value="TreeGrafter"/>
</dbReference>
<evidence type="ECO:0000259" key="1">
    <source>
        <dbReference type="PROSITE" id="PS50110"/>
    </source>
</evidence>
<dbReference type="PROSITE" id="PS50110">
    <property type="entry name" value="RESPONSE_REGULATORY"/>
    <property type="match status" value="1"/>
</dbReference>
<name>E6PJV1_9ZZZZ</name>
<dbReference type="InterPro" id="IPR001789">
    <property type="entry name" value="Sig_transdc_resp-reg_receiver"/>
</dbReference>
<dbReference type="FunFam" id="3.30.70.270:FF:000001">
    <property type="entry name" value="Diguanylate cyclase domain protein"/>
    <property type="match status" value="1"/>
</dbReference>
<dbReference type="CDD" id="cd00156">
    <property type="entry name" value="REC"/>
    <property type="match status" value="1"/>
</dbReference>
<sequence>MELTDLQARNQQILALLRETGRPMPSPGSVALELMRAVERRDVSVFEVCNIARTAPMLVARTVQMANSALYSGLRPTAAMEDAVMRIGVVALARLAVGLSLVHAAGGWDADFDLNQHWRCALARGLVLQHLARRLRNLPSSEAFTLGLLGNIGQLAMVSAYGARAATADEGTEDGLLHHQRRLWGFDQNQASAALLDGWGFPISLWLAALPIGQDTAHAAGRGGELSLTVDVARCMAVALCGPVDQAELPRLYMGAARLGLDAQAMIAMLDQLRADFPSMARILDISTPNTQAEAEFQRLRAALSTTPPIDRPGPGAALVIATDKARASEIDDALQADADLRVIVAPDLWRGLEWLRDLQPDVLVLSAELAGVDVVALCRELRAARGPRLYILLVTDDPAAEMVLQAMDAGANDVLAMPADARLLLAKVRLGGRTVRLIDALEQERHNAFDMQRELARLNANLRAAAYSDDLTGLPNRRALDDFLQRVWAETARVRQALSVVIVDLDAFKQVNDNHGHEAGDRVLVAVAQALRAQTRASDMLARWGGEEIVLVCPGTDAAAAALLAERMRGAVERLRGDFPQITLSAGVAQASPADEDFADVMRAADAALLQAKRDGRNRVVVARAPRVPVGD</sequence>
<dbReference type="InterPro" id="IPR050469">
    <property type="entry name" value="Diguanylate_Cyclase"/>
</dbReference>
<comment type="caution">
    <text evidence="4">The sequence shown here is derived from an EMBL/GenBank/DDBJ whole genome shotgun (WGS) entry which is preliminary data.</text>
</comment>
<evidence type="ECO:0008006" key="5">
    <source>
        <dbReference type="Google" id="ProtNLM"/>
    </source>
</evidence>
<dbReference type="SMART" id="SM00267">
    <property type="entry name" value="GGDEF"/>
    <property type="match status" value="1"/>
</dbReference>
<dbReference type="CDD" id="cd01949">
    <property type="entry name" value="GGDEF"/>
    <property type="match status" value="1"/>
</dbReference>
<dbReference type="AlphaFoldDB" id="E6PJV1"/>
<evidence type="ECO:0000313" key="4">
    <source>
        <dbReference type="EMBL" id="CBH95179.1"/>
    </source>
</evidence>
<dbReference type="GO" id="GO:0052621">
    <property type="term" value="F:diguanylate cyclase activity"/>
    <property type="evidence" value="ECO:0007669"/>
    <property type="project" value="TreeGrafter"/>
</dbReference>
<dbReference type="SUPFAM" id="SSF109604">
    <property type="entry name" value="HD-domain/PDEase-like"/>
    <property type="match status" value="1"/>
</dbReference>
<dbReference type="Gene3D" id="3.30.70.270">
    <property type="match status" value="1"/>
</dbReference>
<feature type="domain" description="HDOD" evidence="3">
    <location>
        <begin position="24"/>
        <end position="215"/>
    </location>
</feature>
<dbReference type="EMBL" id="CABM01000002">
    <property type="protein sequence ID" value="CBH95179.1"/>
    <property type="molecule type" value="Genomic_DNA"/>
</dbReference>
<dbReference type="PANTHER" id="PTHR45138">
    <property type="entry name" value="REGULATORY COMPONENTS OF SENSORY TRANSDUCTION SYSTEM"/>
    <property type="match status" value="1"/>
</dbReference>
<dbReference type="SUPFAM" id="SSF55073">
    <property type="entry name" value="Nucleotide cyclase"/>
    <property type="match status" value="1"/>
</dbReference>
<protein>
    <recommendedName>
        <fullName evidence="5">Response regulator PleD</fullName>
    </recommendedName>
</protein>
<feature type="domain" description="Response regulatory" evidence="1">
    <location>
        <begin position="317"/>
        <end position="433"/>
    </location>
</feature>
<dbReference type="Pfam" id="PF00990">
    <property type="entry name" value="GGDEF"/>
    <property type="match status" value="1"/>
</dbReference>
<dbReference type="SUPFAM" id="SSF52172">
    <property type="entry name" value="CheY-like"/>
    <property type="match status" value="1"/>
</dbReference>
<feature type="domain" description="GGDEF" evidence="2">
    <location>
        <begin position="497"/>
        <end position="626"/>
    </location>
</feature>
<dbReference type="PROSITE" id="PS51833">
    <property type="entry name" value="HDOD"/>
    <property type="match status" value="1"/>
</dbReference>
<dbReference type="InterPro" id="IPR013976">
    <property type="entry name" value="HDOD"/>
</dbReference>
<dbReference type="InterPro" id="IPR029787">
    <property type="entry name" value="Nucleotide_cyclase"/>
</dbReference>
<dbReference type="PROSITE" id="PS50887">
    <property type="entry name" value="GGDEF"/>
    <property type="match status" value="1"/>
</dbReference>
<evidence type="ECO:0000259" key="3">
    <source>
        <dbReference type="PROSITE" id="PS51833"/>
    </source>
</evidence>
<accession>E6PJV1</accession>
<dbReference type="Gene3D" id="3.40.50.2300">
    <property type="match status" value="1"/>
</dbReference>
<dbReference type="GO" id="GO:0000160">
    <property type="term" value="P:phosphorelay signal transduction system"/>
    <property type="evidence" value="ECO:0007669"/>
    <property type="project" value="InterPro"/>
</dbReference>
<dbReference type="Pfam" id="PF00072">
    <property type="entry name" value="Response_reg"/>
    <property type="match status" value="1"/>
</dbReference>
<dbReference type="NCBIfam" id="TIGR00254">
    <property type="entry name" value="GGDEF"/>
    <property type="match status" value="1"/>
</dbReference>
<dbReference type="SMART" id="SM00448">
    <property type="entry name" value="REC"/>
    <property type="match status" value="1"/>
</dbReference>
<dbReference type="Gene3D" id="1.10.3210.10">
    <property type="entry name" value="Hypothetical protein af1432"/>
    <property type="match status" value="1"/>
</dbReference>